<dbReference type="Pfam" id="PF00814">
    <property type="entry name" value="TsaD"/>
    <property type="match status" value="2"/>
</dbReference>
<feature type="domain" description="Gcp-like" evidence="12">
    <location>
        <begin position="27"/>
        <end position="87"/>
    </location>
</feature>
<dbReference type="GO" id="GO:0008233">
    <property type="term" value="F:peptidase activity"/>
    <property type="evidence" value="ECO:0007669"/>
    <property type="project" value="UniProtKB-KW"/>
</dbReference>
<dbReference type="Gene3D" id="3.30.420.40">
    <property type="match status" value="2"/>
</dbReference>
<keyword evidence="13" id="KW-0378">Hydrolase</keyword>
<dbReference type="AlphaFoldDB" id="A0A504X3I5"/>
<evidence type="ECO:0000259" key="12">
    <source>
        <dbReference type="Pfam" id="PF00814"/>
    </source>
</evidence>
<comment type="subcellular location">
    <subcellularLocation>
        <location evidence="2">Cytoplasm</location>
    </subcellularLocation>
    <subcellularLocation>
        <location evidence="1">Nucleus</location>
    </subcellularLocation>
</comment>
<keyword evidence="13" id="KW-0645">Protease</keyword>
<dbReference type="InterPro" id="IPR043129">
    <property type="entry name" value="ATPase_NBD"/>
</dbReference>
<dbReference type="PANTHER" id="PTHR11735">
    <property type="entry name" value="TRNA N6-ADENOSINE THREONYLCARBAMOYLTRANSFERASE"/>
    <property type="match status" value="1"/>
</dbReference>
<dbReference type="EC" id="2.3.1.234" evidence="3"/>
<gene>
    <name evidence="13" type="ORF">CGC20_4145</name>
</gene>
<evidence type="ECO:0000256" key="6">
    <source>
        <dbReference type="ARBA" id="ARBA00022694"/>
    </source>
</evidence>
<evidence type="ECO:0000256" key="7">
    <source>
        <dbReference type="ARBA" id="ARBA00022723"/>
    </source>
</evidence>
<dbReference type="GO" id="GO:0061711">
    <property type="term" value="F:tRNA N(6)-L-threonylcarbamoyladenine synthase activity"/>
    <property type="evidence" value="ECO:0007669"/>
    <property type="project" value="UniProtKB-EC"/>
</dbReference>
<dbReference type="VEuPathDB" id="TriTrypDB:LDHU3_31.0130"/>
<feature type="domain" description="Gcp-like" evidence="12">
    <location>
        <begin position="93"/>
        <end position="256"/>
    </location>
</feature>
<proteinExistence type="predicted"/>
<dbReference type="VEuPathDB" id="TriTrypDB:LdBPK_310100.1"/>
<keyword evidence="5" id="KW-0808">Transferase</keyword>
<reference evidence="14" key="1">
    <citation type="submission" date="2019-02" db="EMBL/GenBank/DDBJ databases">
        <title>FDA dAtabase for Regulatory Grade micrObial Sequences (FDA-ARGOS): Supporting development and validation of Infectious Disease Dx tests.</title>
        <authorList>
            <person name="Duncan R."/>
            <person name="Fisher C."/>
            <person name="Tallon L."/>
            <person name="Sadzewicz L."/>
            <person name="Sengamalay N."/>
            <person name="Ott S."/>
            <person name="Godinez A."/>
            <person name="Nagaraj S."/>
            <person name="Vavikolanu K."/>
            <person name="Vyas G."/>
            <person name="Nadendla S."/>
            <person name="Aluvathingal J."/>
            <person name="Sichtig H."/>
        </authorList>
    </citation>
    <scope>NUCLEOTIDE SEQUENCE [LARGE SCALE GENOMIC DNA]</scope>
    <source>
        <strain evidence="14">FDAARGOS_360</strain>
    </source>
</reference>
<dbReference type="VEuPathDB" id="TriTrypDB:LdBPK_310110.1"/>
<dbReference type="VEuPathDB" id="TriTrypDB:LdCL_310005900"/>
<dbReference type="PANTHER" id="PTHR11735:SF14">
    <property type="entry name" value="TRNA N6-ADENOSINE THREONYLCARBAMOYLTRANSFERASE"/>
    <property type="match status" value="1"/>
</dbReference>
<dbReference type="GO" id="GO:0046872">
    <property type="term" value="F:metal ion binding"/>
    <property type="evidence" value="ECO:0007669"/>
    <property type="project" value="UniProtKB-KW"/>
</dbReference>
<evidence type="ECO:0000256" key="4">
    <source>
        <dbReference type="ARBA" id="ARBA00022490"/>
    </source>
</evidence>
<keyword evidence="8" id="KW-0012">Acyltransferase</keyword>
<dbReference type="CDD" id="cd24132">
    <property type="entry name" value="ASKHA_NBD_OSGEP_like_euk"/>
    <property type="match status" value="1"/>
</dbReference>
<dbReference type="SUPFAM" id="SSF53067">
    <property type="entry name" value="Actin-like ATPase domain"/>
    <property type="match status" value="1"/>
</dbReference>
<dbReference type="GO" id="GO:0006400">
    <property type="term" value="P:tRNA modification"/>
    <property type="evidence" value="ECO:0007669"/>
    <property type="project" value="UniProtKB-ARBA"/>
</dbReference>
<evidence type="ECO:0000256" key="5">
    <source>
        <dbReference type="ARBA" id="ARBA00022679"/>
    </source>
</evidence>
<dbReference type="VEuPathDB" id="TriTrypDB:LdCL_310005800"/>
<dbReference type="GO" id="GO:0000408">
    <property type="term" value="C:EKC/KEOPS complex"/>
    <property type="evidence" value="ECO:0007669"/>
    <property type="project" value="UniProtKB-ARBA"/>
</dbReference>
<keyword evidence="7" id="KW-0479">Metal-binding</keyword>
<sequence length="783" mass="87371">MKRTLSLGIEGSANKIGVGVVDQSGTVLSNVRETYITPPGTGFLPRETAIHHSQHVLQVVQRAMHDAAVTPADIDIISYTKGPGMGGRSLSAAPENPVVLYVSGGNTQVIAYADHRYRIFGETIDIAVGNCLDRVARLLDISNDPAPGYNIEQKAKKGKCYIRLPYTVKGMDMSFTGILSYIEQLVHHPQFTDPGVCEVSKKRRKAAPSLASTPVPPGETFNTDDICFSLQETIFAMLVEVTERAMSQIKASDVLIRYCIDNGCMIAYAGLLQYLSGSFTTMAEATITQRFRTDEVYGPYVDEEPPPRGDDIVAGLYNILAKRNPKTMKACRGIRIPDTVVFEHNFPRGWYTTDMKAKEVVRKQGKDLDANTIEHGFTQDLCDGSPIAATYLCTTEQTTDDGETEVNTLVEVFTRDTLAAFLARKVKPDGILQKFILPKGYQNSVIKVVWSPRVCMVQRRTNKYRIFDRKRAERDPFSITVTYDGPTFLSDEGSVSGNIAIEVKQLCGNIVQHFYYTEHKYITRMVLYFKGDQRDRLWLLWCGSLRVSDRNTPSEMPVNLITNFGEPSMADNAFDEEELLRSADEAYLRLTNDEMFYETYMKRMGCRGAAYSEAAAQGDKPSSSSADGQQEGRASSGAAADAFDWSGLPSLAVETRDRILLEKKSMCCLFEDLFYHARNHFLTRRAEPYNMEIPTDAADALTENGVVDLMRTLRLPAKVQESTASAPMCYVIDSVSRQPLTQLADKAQVWIQTYFDTKLRRLQQAVLAFAGDEDALRSDVMEL</sequence>
<dbReference type="GO" id="GO:0006508">
    <property type="term" value="P:proteolysis"/>
    <property type="evidence" value="ECO:0007669"/>
    <property type="project" value="UniProtKB-KW"/>
</dbReference>
<feature type="region of interest" description="Disordered" evidence="11">
    <location>
        <begin position="617"/>
        <end position="636"/>
    </location>
</feature>
<evidence type="ECO:0000313" key="13">
    <source>
        <dbReference type="EMBL" id="TPP41619.1"/>
    </source>
</evidence>
<dbReference type="Proteomes" id="UP000318821">
    <property type="component" value="Unassembled WGS sequence"/>
</dbReference>
<accession>A0A504X3I5</accession>
<keyword evidence="6" id="KW-0819">tRNA processing</keyword>
<evidence type="ECO:0000256" key="10">
    <source>
        <dbReference type="ARBA" id="ARBA00048117"/>
    </source>
</evidence>
<dbReference type="VEuPathDB" id="TriTrypDB:LDHU3_31.0120"/>
<comment type="caution">
    <text evidence="13">The sequence shown here is derived from an EMBL/GenBank/DDBJ whole genome shotgun (WGS) entry which is preliminary data.</text>
</comment>
<comment type="catalytic activity">
    <reaction evidence="10">
        <text>L-threonylcarbamoyladenylate + adenosine(37) in tRNA = N(6)-L-threonylcarbamoyladenosine(37) in tRNA + AMP + H(+)</text>
        <dbReference type="Rhea" id="RHEA:37059"/>
        <dbReference type="Rhea" id="RHEA-COMP:10162"/>
        <dbReference type="Rhea" id="RHEA-COMP:10163"/>
        <dbReference type="ChEBI" id="CHEBI:15378"/>
        <dbReference type="ChEBI" id="CHEBI:73682"/>
        <dbReference type="ChEBI" id="CHEBI:74411"/>
        <dbReference type="ChEBI" id="CHEBI:74418"/>
        <dbReference type="ChEBI" id="CHEBI:456215"/>
        <dbReference type="EC" id="2.3.1.234"/>
    </reaction>
</comment>
<protein>
    <recommendedName>
        <fullName evidence="3">N(6)-L-threonylcarbamoyladenine synthase</fullName>
        <ecNumber evidence="3">2.3.1.234</ecNumber>
    </recommendedName>
    <alternativeName>
        <fullName evidence="9">N6-L-threonylcarbamoyladenine synthase</fullName>
    </alternativeName>
</protein>
<dbReference type="GO" id="GO:0005737">
    <property type="term" value="C:cytoplasm"/>
    <property type="evidence" value="ECO:0007669"/>
    <property type="project" value="UniProtKB-SubCell"/>
</dbReference>
<dbReference type="FunFam" id="3.30.420.40:FF:000038">
    <property type="entry name" value="Probable tRNA N6-adenosine threonylcarbamoyltransferase"/>
    <property type="match status" value="1"/>
</dbReference>
<evidence type="ECO:0000256" key="3">
    <source>
        <dbReference type="ARBA" id="ARBA00012156"/>
    </source>
</evidence>
<dbReference type="GO" id="GO:0070525">
    <property type="term" value="P:tRNA threonylcarbamoyladenosine metabolic process"/>
    <property type="evidence" value="ECO:0007669"/>
    <property type="project" value="UniProtKB-ARBA"/>
</dbReference>
<evidence type="ECO:0000256" key="8">
    <source>
        <dbReference type="ARBA" id="ARBA00023315"/>
    </source>
</evidence>
<dbReference type="GO" id="GO:0005634">
    <property type="term" value="C:nucleus"/>
    <property type="evidence" value="ECO:0007669"/>
    <property type="project" value="UniProtKB-SubCell"/>
</dbReference>
<name>A0A504X3I5_LEIDO</name>
<evidence type="ECO:0000256" key="2">
    <source>
        <dbReference type="ARBA" id="ARBA00004496"/>
    </source>
</evidence>
<evidence type="ECO:0000256" key="1">
    <source>
        <dbReference type="ARBA" id="ARBA00004123"/>
    </source>
</evidence>
<evidence type="ECO:0000256" key="9">
    <source>
        <dbReference type="ARBA" id="ARBA00030439"/>
    </source>
</evidence>
<evidence type="ECO:0000256" key="11">
    <source>
        <dbReference type="SAM" id="MobiDB-lite"/>
    </source>
</evidence>
<evidence type="ECO:0000313" key="14">
    <source>
        <dbReference type="Proteomes" id="UP000318821"/>
    </source>
</evidence>
<keyword evidence="4" id="KW-0963">Cytoplasm</keyword>
<dbReference type="InterPro" id="IPR000905">
    <property type="entry name" value="Gcp-like_dom"/>
</dbReference>
<organism evidence="13 14">
    <name type="scientific">Leishmania donovani</name>
    <dbReference type="NCBI Taxonomy" id="5661"/>
    <lineage>
        <taxon>Eukaryota</taxon>
        <taxon>Discoba</taxon>
        <taxon>Euglenozoa</taxon>
        <taxon>Kinetoplastea</taxon>
        <taxon>Metakinetoplastina</taxon>
        <taxon>Trypanosomatida</taxon>
        <taxon>Trypanosomatidae</taxon>
        <taxon>Leishmaniinae</taxon>
        <taxon>Leishmania</taxon>
    </lineage>
</organism>
<dbReference type="EMBL" id="RHLD01000005">
    <property type="protein sequence ID" value="TPP41619.1"/>
    <property type="molecule type" value="Genomic_DNA"/>
</dbReference>